<dbReference type="CDD" id="cd06225">
    <property type="entry name" value="HAMP"/>
    <property type="match status" value="1"/>
</dbReference>
<keyword evidence="8" id="KW-1133">Transmembrane helix</keyword>
<proteinExistence type="inferred from homology"/>
<dbReference type="SMART" id="SM00304">
    <property type="entry name" value="HAMP"/>
    <property type="match status" value="1"/>
</dbReference>
<dbReference type="InterPro" id="IPR032255">
    <property type="entry name" value="HBM"/>
</dbReference>
<dbReference type="Pfam" id="PF00672">
    <property type="entry name" value="HAMP"/>
    <property type="match status" value="1"/>
</dbReference>
<dbReference type="EMBL" id="MJEH01000044">
    <property type="protein sequence ID" value="OEH91781.1"/>
    <property type="molecule type" value="Genomic_DNA"/>
</dbReference>
<dbReference type="PANTHER" id="PTHR32089:SF112">
    <property type="entry name" value="LYSOZYME-LIKE PROTEIN-RELATED"/>
    <property type="match status" value="1"/>
</dbReference>
<feature type="transmembrane region" description="Helical" evidence="8">
    <location>
        <begin position="12"/>
        <end position="31"/>
    </location>
</feature>
<dbReference type="OrthoDB" id="2954261at2"/>
<evidence type="ECO:0000256" key="2">
    <source>
        <dbReference type="ARBA" id="ARBA00022475"/>
    </source>
</evidence>
<protein>
    <recommendedName>
        <fullName evidence="13">Chemotaxis protein</fullName>
    </recommendedName>
</protein>
<evidence type="ECO:0000256" key="7">
    <source>
        <dbReference type="SAM" id="MobiDB-lite"/>
    </source>
</evidence>
<feature type="domain" description="Methyl-accepting transducer" evidence="9">
    <location>
        <begin position="371"/>
        <end position="628"/>
    </location>
</feature>
<evidence type="ECO:0000259" key="10">
    <source>
        <dbReference type="PROSITE" id="PS50885"/>
    </source>
</evidence>
<comment type="subcellular location">
    <subcellularLocation>
        <location evidence="1">Cell membrane</location>
    </subcellularLocation>
</comment>
<feature type="transmembrane region" description="Helical" evidence="8">
    <location>
        <begin position="275"/>
        <end position="299"/>
    </location>
</feature>
<evidence type="ECO:0000256" key="5">
    <source>
        <dbReference type="ARBA" id="ARBA00029447"/>
    </source>
</evidence>
<feature type="compositionally biased region" description="Basic and acidic residues" evidence="7">
    <location>
        <begin position="660"/>
        <end position="671"/>
    </location>
</feature>
<gene>
    <name evidence="11" type="ORF">BFG57_03305</name>
</gene>
<evidence type="ECO:0000256" key="8">
    <source>
        <dbReference type="SAM" id="Phobius"/>
    </source>
</evidence>
<dbReference type="GO" id="GO:0007165">
    <property type="term" value="P:signal transduction"/>
    <property type="evidence" value="ECO:0007669"/>
    <property type="project" value="UniProtKB-KW"/>
</dbReference>
<evidence type="ECO:0008006" key="13">
    <source>
        <dbReference type="Google" id="ProtNLM"/>
    </source>
</evidence>
<keyword evidence="12" id="KW-1185">Reference proteome</keyword>
<sequence length="679" mass="76430">MLTIQNRLRIMLAMTLIGLSIIIAFSVFTMHSHQEMKKQQIHFNEVESISLRAQNEFAMARKYEQQFLRNPSEDISEQSLIHSTRLIEEIKSGMSKFSEGEVVYEEFIQLNRLGQSYLDQFNMVKSMTKQIGYTDASGLQAKIKDAYVSFNVVIDETNNSQLAQQLLLMRMYEKEYLRTRDESDFSSFKLSISSFKEMINEAPIEDERKIKLSTNLIAYQSAMESIHETFKQIILLNKNFEAIADEITQSAIKVAKLTVSNTQQLEQDQKEVQSLLFTIMIVISIIIMSLLVTFGFYMIRSITKSIQHLKTGAAVIGEGDFSHRVEVHTKDEMGELTTFFNKMAKNVQSSLSKVLTASQQLSSSSQHLSAISVETTAQTAEINHAFRQVAVGSQNQASRLEESAILIQKVTETIETTATYSKQIANHAIEVEDKGKEGIEIIQHLQHTSEQFLQLATHLAQHIQQAVTQSEQITAIVHTIQDISESTNLLALNAAIEAARAGEAGKGFSVVANEVRKLAERTHTEAKNIQYLVTSMAEQMQTLSNEANQFDSFRENQNEAVTKTNIAFESIVSYINDISSKSLSVQQAVVDAENANDHVSENLREIKDIAEQAAATSQEVSASSDNQNEAIEQVNKAAVQLRTISLTLQQEVNRFKLKNKKDYPKEQEDRTNPIIEGEN</sequence>
<dbReference type="SMART" id="SM01358">
    <property type="entry name" value="HBM"/>
    <property type="match status" value="1"/>
</dbReference>
<evidence type="ECO:0000313" key="11">
    <source>
        <dbReference type="EMBL" id="OEH91781.1"/>
    </source>
</evidence>
<dbReference type="Gene3D" id="1.10.287.950">
    <property type="entry name" value="Methyl-accepting chemotaxis protein"/>
    <property type="match status" value="1"/>
</dbReference>
<dbReference type="PROSITE" id="PS50111">
    <property type="entry name" value="CHEMOTAXIS_TRANSDUC_2"/>
    <property type="match status" value="1"/>
</dbReference>
<comment type="caution">
    <text evidence="11">The sequence shown here is derived from an EMBL/GenBank/DDBJ whole genome shotgun (WGS) entry which is preliminary data.</text>
</comment>
<dbReference type="Proteomes" id="UP000095209">
    <property type="component" value="Unassembled WGS sequence"/>
</dbReference>
<dbReference type="GO" id="GO:0005886">
    <property type="term" value="C:plasma membrane"/>
    <property type="evidence" value="ECO:0007669"/>
    <property type="project" value="UniProtKB-SubCell"/>
</dbReference>
<dbReference type="PANTHER" id="PTHR32089">
    <property type="entry name" value="METHYL-ACCEPTING CHEMOTAXIS PROTEIN MCPB"/>
    <property type="match status" value="1"/>
</dbReference>
<dbReference type="AlphaFoldDB" id="A0A1E5LCJ4"/>
<dbReference type="SUPFAM" id="SSF58104">
    <property type="entry name" value="Methyl-accepting chemotaxis protein (MCP) signaling domain"/>
    <property type="match status" value="1"/>
</dbReference>
<dbReference type="InterPro" id="IPR003660">
    <property type="entry name" value="HAMP_dom"/>
</dbReference>
<dbReference type="RefSeq" id="WP_069718066.1">
    <property type="nucleotide sequence ID" value="NZ_MJEH01000044.1"/>
</dbReference>
<dbReference type="SMART" id="SM00283">
    <property type="entry name" value="MA"/>
    <property type="match status" value="1"/>
</dbReference>
<organism evidence="11 12">
    <name type="scientific">Bacillus solimangrovi</name>
    <dbReference type="NCBI Taxonomy" id="1305675"/>
    <lineage>
        <taxon>Bacteria</taxon>
        <taxon>Bacillati</taxon>
        <taxon>Bacillota</taxon>
        <taxon>Bacilli</taxon>
        <taxon>Bacillales</taxon>
        <taxon>Bacillaceae</taxon>
        <taxon>Bacillus</taxon>
    </lineage>
</organism>
<keyword evidence="8" id="KW-0812">Transmembrane</keyword>
<keyword evidence="4 6" id="KW-0807">Transducer</keyword>
<keyword evidence="2" id="KW-1003">Cell membrane</keyword>
<dbReference type="Gene3D" id="6.10.340.10">
    <property type="match status" value="1"/>
</dbReference>
<evidence type="ECO:0000256" key="1">
    <source>
        <dbReference type="ARBA" id="ARBA00004236"/>
    </source>
</evidence>
<dbReference type="Pfam" id="PF00015">
    <property type="entry name" value="MCPsignal"/>
    <property type="match status" value="1"/>
</dbReference>
<evidence type="ECO:0000259" key="9">
    <source>
        <dbReference type="PROSITE" id="PS50111"/>
    </source>
</evidence>
<reference evidence="11 12" key="1">
    <citation type="submission" date="2016-08" db="EMBL/GenBank/DDBJ databases">
        <title>Genome of Bacillus solimangrovi GH2-4.</title>
        <authorList>
            <person name="Lim S."/>
            <person name="Kim B.-C."/>
        </authorList>
    </citation>
    <scope>NUCLEOTIDE SEQUENCE [LARGE SCALE GENOMIC DNA]</scope>
    <source>
        <strain evidence="11 12">GH2-4</strain>
    </source>
</reference>
<dbReference type="InterPro" id="IPR004089">
    <property type="entry name" value="MCPsignal_dom"/>
</dbReference>
<evidence type="ECO:0000256" key="3">
    <source>
        <dbReference type="ARBA" id="ARBA00023136"/>
    </source>
</evidence>
<feature type="domain" description="HAMP" evidence="10">
    <location>
        <begin position="300"/>
        <end position="352"/>
    </location>
</feature>
<evidence type="ECO:0000256" key="4">
    <source>
        <dbReference type="ARBA" id="ARBA00023224"/>
    </source>
</evidence>
<comment type="similarity">
    <text evidence="5">Belongs to the methyl-accepting chemotaxis (MCP) protein family.</text>
</comment>
<dbReference type="PROSITE" id="PS50885">
    <property type="entry name" value="HAMP"/>
    <property type="match status" value="1"/>
</dbReference>
<evidence type="ECO:0000256" key="6">
    <source>
        <dbReference type="PROSITE-ProRule" id="PRU00284"/>
    </source>
</evidence>
<dbReference type="STRING" id="1305675.BFG57_03305"/>
<keyword evidence="3 8" id="KW-0472">Membrane</keyword>
<feature type="region of interest" description="Disordered" evidence="7">
    <location>
        <begin position="659"/>
        <end position="679"/>
    </location>
</feature>
<evidence type="ECO:0000313" key="12">
    <source>
        <dbReference type="Proteomes" id="UP000095209"/>
    </source>
</evidence>
<accession>A0A1E5LCJ4</accession>
<name>A0A1E5LCJ4_9BACI</name>